<keyword evidence="3" id="KW-1185">Reference proteome</keyword>
<sequence length="105" mass="11424">MPVVWSARGLGDSKGSSERHSRCAVPQIKPNESNPLGFSLPAPLWPQLPTLVGRCPPVSAPSRCPLQMFTWSRKAGCRSKKHTPGSQPGNRGPLRLRLSEKPFGI</sequence>
<dbReference type="InParanoid" id="L5KML0"/>
<protein>
    <submittedName>
        <fullName evidence="2">Uncharacterized protein</fullName>
    </submittedName>
</protein>
<feature type="region of interest" description="Disordered" evidence="1">
    <location>
        <begin position="75"/>
        <end position="105"/>
    </location>
</feature>
<evidence type="ECO:0000256" key="1">
    <source>
        <dbReference type="SAM" id="MobiDB-lite"/>
    </source>
</evidence>
<feature type="region of interest" description="Disordered" evidence="1">
    <location>
        <begin position="1"/>
        <end position="28"/>
    </location>
</feature>
<proteinExistence type="predicted"/>
<evidence type="ECO:0000313" key="3">
    <source>
        <dbReference type="Proteomes" id="UP000010552"/>
    </source>
</evidence>
<dbReference type="AlphaFoldDB" id="L5KML0"/>
<accession>L5KML0</accession>
<name>L5KML0_PTEAL</name>
<reference evidence="3" key="1">
    <citation type="journal article" date="2013" name="Science">
        <title>Comparative analysis of bat genomes provides insight into the evolution of flight and immunity.</title>
        <authorList>
            <person name="Zhang G."/>
            <person name="Cowled C."/>
            <person name="Shi Z."/>
            <person name="Huang Z."/>
            <person name="Bishop-Lilly K.A."/>
            <person name="Fang X."/>
            <person name="Wynne J.W."/>
            <person name="Xiong Z."/>
            <person name="Baker M.L."/>
            <person name="Zhao W."/>
            <person name="Tachedjian M."/>
            <person name="Zhu Y."/>
            <person name="Zhou P."/>
            <person name="Jiang X."/>
            <person name="Ng J."/>
            <person name="Yang L."/>
            <person name="Wu L."/>
            <person name="Xiao J."/>
            <person name="Feng Y."/>
            <person name="Chen Y."/>
            <person name="Sun X."/>
            <person name="Zhang Y."/>
            <person name="Marsh G.A."/>
            <person name="Crameri G."/>
            <person name="Broder C.C."/>
            <person name="Frey K.G."/>
            <person name="Wang L.F."/>
            <person name="Wang J."/>
        </authorList>
    </citation>
    <scope>NUCLEOTIDE SEQUENCE [LARGE SCALE GENOMIC DNA]</scope>
</reference>
<evidence type="ECO:0000313" key="2">
    <source>
        <dbReference type="EMBL" id="ELK11813.1"/>
    </source>
</evidence>
<dbReference type="Proteomes" id="UP000010552">
    <property type="component" value="Unassembled WGS sequence"/>
</dbReference>
<gene>
    <name evidence="2" type="ORF">PAL_GLEAN10008954</name>
</gene>
<organism evidence="2 3">
    <name type="scientific">Pteropus alecto</name>
    <name type="common">Black flying fox</name>
    <dbReference type="NCBI Taxonomy" id="9402"/>
    <lineage>
        <taxon>Eukaryota</taxon>
        <taxon>Metazoa</taxon>
        <taxon>Chordata</taxon>
        <taxon>Craniata</taxon>
        <taxon>Vertebrata</taxon>
        <taxon>Euteleostomi</taxon>
        <taxon>Mammalia</taxon>
        <taxon>Eutheria</taxon>
        <taxon>Laurasiatheria</taxon>
        <taxon>Chiroptera</taxon>
        <taxon>Yinpterochiroptera</taxon>
        <taxon>Pteropodoidea</taxon>
        <taxon>Pteropodidae</taxon>
        <taxon>Pteropodinae</taxon>
        <taxon>Pteropus</taxon>
    </lineage>
</organism>
<dbReference type="EMBL" id="KB030668">
    <property type="protein sequence ID" value="ELK11813.1"/>
    <property type="molecule type" value="Genomic_DNA"/>
</dbReference>